<reference evidence="1 2" key="1">
    <citation type="submission" date="2021-07" db="EMBL/GenBank/DDBJ databases">
        <authorList>
            <person name="Kim M.K."/>
        </authorList>
    </citation>
    <scope>NUCLEOTIDE SEQUENCE [LARGE SCALE GENOMIC DNA]</scope>
    <source>
        <strain evidence="1 2">HLY7-15</strain>
    </source>
</reference>
<evidence type="ECO:0000313" key="1">
    <source>
        <dbReference type="EMBL" id="MBW3363425.1"/>
    </source>
</evidence>
<accession>A0ABS6X8C8</accession>
<protein>
    <submittedName>
        <fullName evidence="1">Uncharacterized protein</fullName>
    </submittedName>
</protein>
<proteinExistence type="predicted"/>
<name>A0ABS6X8C8_9BACT</name>
<sequence>MSFKFIVAGLTCPKLPYPSPLLKTGEGVFVIANGYSFIVRIAGAGLQPVSYYGVEFVTQLARQALSESGFTGLTDFQDWIFTAIVL</sequence>
<dbReference type="RefSeq" id="WP_199108050.1">
    <property type="nucleotide sequence ID" value="NZ_JAHWXQ010000001.1"/>
</dbReference>
<dbReference type="Proteomes" id="UP000774935">
    <property type="component" value="Unassembled WGS sequence"/>
</dbReference>
<keyword evidence="2" id="KW-1185">Reference proteome</keyword>
<evidence type="ECO:0000313" key="2">
    <source>
        <dbReference type="Proteomes" id="UP000774935"/>
    </source>
</evidence>
<organism evidence="1 2">
    <name type="scientific">Pontibacter populi</name>
    <dbReference type="NCBI Taxonomy" id="890055"/>
    <lineage>
        <taxon>Bacteria</taxon>
        <taxon>Pseudomonadati</taxon>
        <taxon>Bacteroidota</taxon>
        <taxon>Cytophagia</taxon>
        <taxon>Cytophagales</taxon>
        <taxon>Hymenobacteraceae</taxon>
        <taxon>Pontibacter</taxon>
    </lineage>
</organism>
<dbReference type="EMBL" id="JAHWXQ010000001">
    <property type="protein sequence ID" value="MBW3363425.1"/>
    <property type="molecule type" value="Genomic_DNA"/>
</dbReference>
<gene>
    <name evidence="1" type="ORF">KYK27_00090</name>
</gene>
<comment type="caution">
    <text evidence="1">The sequence shown here is derived from an EMBL/GenBank/DDBJ whole genome shotgun (WGS) entry which is preliminary data.</text>
</comment>